<dbReference type="AlphaFoldDB" id="A0A1Q2D840"/>
<evidence type="ECO:0000259" key="4">
    <source>
        <dbReference type="Pfam" id="PF08279"/>
    </source>
</evidence>
<protein>
    <recommendedName>
        <fullName evidence="7">Mga helix-turn-helix domain-containing protein</fullName>
    </recommendedName>
</protein>
<feature type="domain" description="Helix-turn-helix type 11" evidence="4">
    <location>
        <begin position="11"/>
        <end position="67"/>
    </location>
</feature>
<dbReference type="STRING" id="633807.BW732_09870"/>
<dbReference type="Pfam" id="PF05043">
    <property type="entry name" value="Mga"/>
    <property type="match status" value="1"/>
</dbReference>
<keyword evidence="2" id="KW-0804">Transcription</keyword>
<evidence type="ECO:0008006" key="7">
    <source>
        <dbReference type="Google" id="ProtNLM"/>
    </source>
</evidence>
<organism evidence="5 6">
    <name type="scientific">Vagococcus penaei</name>
    <dbReference type="NCBI Taxonomy" id="633807"/>
    <lineage>
        <taxon>Bacteria</taxon>
        <taxon>Bacillati</taxon>
        <taxon>Bacillota</taxon>
        <taxon>Bacilli</taxon>
        <taxon>Lactobacillales</taxon>
        <taxon>Enterococcaceae</taxon>
        <taxon>Vagococcus</taxon>
    </lineage>
</organism>
<keyword evidence="6" id="KW-1185">Reference proteome</keyword>
<keyword evidence="1" id="KW-0805">Transcription regulation</keyword>
<dbReference type="Pfam" id="PF08279">
    <property type="entry name" value="HTH_11"/>
    <property type="match status" value="1"/>
</dbReference>
<dbReference type="InterPro" id="IPR013196">
    <property type="entry name" value="HTH_11"/>
</dbReference>
<dbReference type="PANTHER" id="PTHR30185">
    <property type="entry name" value="CRYPTIC BETA-GLUCOSIDE BGL OPERON ANTITERMINATOR"/>
    <property type="match status" value="1"/>
</dbReference>
<dbReference type="InterPro" id="IPR036390">
    <property type="entry name" value="WH_DNA-bd_sf"/>
</dbReference>
<name>A0A1Q2D840_9ENTE</name>
<accession>A0A1Q2D840</accession>
<dbReference type="EMBL" id="CP019609">
    <property type="protein sequence ID" value="AQP54481.1"/>
    <property type="molecule type" value="Genomic_DNA"/>
</dbReference>
<dbReference type="InterPro" id="IPR050661">
    <property type="entry name" value="BglG_antiterminators"/>
</dbReference>
<dbReference type="Gene3D" id="1.10.10.10">
    <property type="entry name" value="Winged helix-like DNA-binding domain superfamily/Winged helix DNA-binding domain"/>
    <property type="match status" value="1"/>
</dbReference>
<evidence type="ECO:0000313" key="6">
    <source>
        <dbReference type="Proteomes" id="UP000188246"/>
    </source>
</evidence>
<dbReference type="InterPro" id="IPR007737">
    <property type="entry name" value="Mga_HTH"/>
</dbReference>
<evidence type="ECO:0000256" key="1">
    <source>
        <dbReference type="ARBA" id="ARBA00023015"/>
    </source>
</evidence>
<dbReference type="RefSeq" id="WP_161485553.1">
    <property type="nucleotide sequence ID" value="NZ_CP019609.1"/>
</dbReference>
<sequence length="504" mass="59671">MRELLDLPTQRRLKIIEQLNEMSDWISSNELAQKNNASLRTINNDVSYLKDNWYPHLLIETSKKNGVRLKTLPSSHIRLVYSHVLKNSDAFRLLDAIFFDTTKSIEKWGETLFISESSLYRIINDLSTSLNHFDLTLEKKPCRIVGQSELTVRFFFTSFFREAYSITDWPFPTNREKIITFALSILDTLNLSCDENQVMKLANLINISLIRIKQGFYNDSHTYNSELTEQYANVLLKNKIPLEEIVNDLELTCDENLLNDLIHSIFYYRHNWTSDSEKVTVIKAIRHLIKTLRDIFDLTLSNLVADQIEDYLKYLYLYHKVYPYRNFIIFDHYYHGGTTIKENLPFFDDVVAKLLLRMERETHFPWYSHYRYVVLYGLMIKWENLSELLEEKKLKAKVLVMSDLGKDHRDFLIKTIQKNFYNKVTLYGYDDLVIFLNQTSIDQFNDYDLIITNFNTILLPVNKLLVIDDVPSNQDWANIRHAVNKFFTLSPRMTADIQIFEEDQ</sequence>
<dbReference type="SUPFAM" id="SSF46785">
    <property type="entry name" value="Winged helix' DNA-binding domain"/>
    <property type="match status" value="1"/>
</dbReference>
<evidence type="ECO:0000256" key="2">
    <source>
        <dbReference type="ARBA" id="ARBA00023163"/>
    </source>
</evidence>
<gene>
    <name evidence="5" type="ORF">BW732_09870</name>
</gene>
<dbReference type="Proteomes" id="UP000188246">
    <property type="component" value="Chromosome"/>
</dbReference>
<reference evidence="5 6" key="1">
    <citation type="journal article" date="2010" name="Int. J. Syst. Evol. Microbiol.">
        <title>Vagococcus penaei sp. nov., isolated from spoilage microbiota of cooked shrimp (Penaeus vannamei).</title>
        <authorList>
            <person name="Jaffres E."/>
            <person name="Prevost H."/>
            <person name="Rossero A."/>
            <person name="Joffraud J.J."/>
            <person name="Dousset X."/>
        </authorList>
    </citation>
    <scope>NUCLEOTIDE SEQUENCE [LARGE SCALE GENOMIC DNA]</scope>
    <source>
        <strain evidence="5 6">CD276</strain>
    </source>
</reference>
<evidence type="ECO:0000313" key="5">
    <source>
        <dbReference type="EMBL" id="AQP54481.1"/>
    </source>
</evidence>
<proteinExistence type="predicted"/>
<dbReference type="InterPro" id="IPR036388">
    <property type="entry name" value="WH-like_DNA-bd_sf"/>
</dbReference>
<dbReference type="KEGG" id="vpi:BW732_09870"/>
<feature type="domain" description="Mga helix-turn-helix" evidence="3">
    <location>
        <begin position="76"/>
        <end position="160"/>
    </location>
</feature>
<evidence type="ECO:0000259" key="3">
    <source>
        <dbReference type="Pfam" id="PF05043"/>
    </source>
</evidence>
<dbReference type="PANTHER" id="PTHR30185:SF18">
    <property type="entry name" value="TRANSCRIPTIONAL REGULATOR MTLR"/>
    <property type="match status" value="1"/>
</dbReference>